<comment type="caution">
    <text evidence="4">The sequence shown here is derived from an EMBL/GenBank/DDBJ whole genome shotgun (WGS) entry which is preliminary data.</text>
</comment>
<feature type="transmembrane region" description="Helical" evidence="2">
    <location>
        <begin position="100"/>
        <end position="118"/>
    </location>
</feature>
<evidence type="ECO:0000313" key="4">
    <source>
        <dbReference type="EMBL" id="MFD2698471.1"/>
    </source>
</evidence>
<feature type="domain" description="Polysaccharide biosynthesis protein CapD-like" evidence="3">
    <location>
        <begin position="302"/>
        <end position="585"/>
    </location>
</feature>
<evidence type="ECO:0000256" key="1">
    <source>
        <dbReference type="ARBA" id="ARBA00007430"/>
    </source>
</evidence>
<dbReference type="RefSeq" id="WP_379048082.1">
    <property type="nucleotide sequence ID" value="NZ_JBHULZ010000041.1"/>
</dbReference>
<keyword evidence="2" id="KW-0812">Transmembrane</keyword>
<dbReference type="InterPro" id="IPR036291">
    <property type="entry name" value="NAD(P)-bd_dom_sf"/>
</dbReference>
<evidence type="ECO:0000256" key="2">
    <source>
        <dbReference type="SAM" id="Phobius"/>
    </source>
</evidence>
<reference evidence="5" key="1">
    <citation type="journal article" date="2019" name="Int. J. Syst. Evol. Microbiol.">
        <title>The Global Catalogue of Microorganisms (GCM) 10K type strain sequencing project: providing services to taxonomists for standard genome sequencing and annotation.</title>
        <authorList>
            <consortium name="The Broad Institute Genomics Platform"/>
            <consortium name="The Broad Institute Genome Sequencing Center for Infectious Disease"/>
            <person name="Wu L."/>
            <person name="Ma J."/>
        </authorList>
    </citation>
    <scope>NUCLEOTIDE SEQUENCE [LARGE SCALE GENOMIC DNA]</scope>
    <source>
        <strain evidence="5">KCTC 42255</strain>
    </source>
</reference>
<comment type="similarity">
    <text evidence="1">Belongs to the polysaccharide synthase family.</text>
</comment>
<dbReference type="Gene3D" id="3.40.50.720">
    <property type="entry name" value="NAD(P)-binding Rossmann-like Domain"/>
    <property type="match status" value="2"/>
</dbReference>
<proteinExistence type="inferred from homology"/>
<gene>
    <name evidence="4" type="ORF">ACFSQ0_10745</name>
</gene>
<evidence type="ECO:0000313" key="5">
    <source>
        <dbReference type="Proteomes" id="UP001597357"/>
    </source>
</evidence>
<dbReference type="PANTHER" id="PTHR43318:SF1">
    <property type="entry name" value="POLYSACCHARIDE BIOSYNTHESIS PROTEIN EPSC-RELATED"/>
    <property type="match status" value="1"/>
</dbReference>
<sequence>MRTLLPKIKIKLLRLLKPLVQNYVPRRYILFIDSLLAFIALECSFFLINSVQGNTQVRFVLSWELAVMLGVQILSFILLKSYFGLVRFSSFRDVITQLKVTALAVFTILIINRIYYYYDAQKLILDAGVIVYGFISFSLLFFFRVLVKQVYKSIYPSKKNSVKAFIYGTDLKTLTTTEGLLSDHSEHFRIAGFIHSGKGALVNRIHNLPIYSLAELKQISKEASALIITEEKLKKLQLRRPHLVDELLELQLTIYKIAPPQNLEDRVDFKNLREVKIEDLLQRNPIKINNPKLKERYTGKTILVTGAAGSIGSEIVRQLIPFNPGHIVLLDQAETPLHEISLELKNNHPQLSFSQVIANVRNQTRLAEVFSQYKPQVVFHGAAYKHVPMMENNPIEALSVNFCGTCNLADLALEYQVERFVFVSTDKAVNPTNIMGASKRSAEIYIQAQAKNQKQTTFIITRFGNVLGSNGSVIPHFKKQIAAGGPVTVTHPEITRYFMTIDEACQLVLEAGAMGKGGEIYVFDMGQPIKIINLAKQMIRLSGLVPNEDIAITYTGLRPGEKLYEELLADKETTLPTHHEKILIAEDTNYFNKTSGVILHKFSQHIISNDIHLAFATLKSLVPEYECRQQEEQLNKKQQVS</sequence>
<dbReference type="Proteomes" id="UP001597357">
    <property type="component" value="Unassembled WGS sequence"/>
</dbReference>
<feature type="transmembrane region" description="Helical" evidence="2">
    <location>
        <begin position="28"/>
        <end position="48"/>
    </location>
</feature>
<protein>
    <submittedName>
        <fullName evidence="4">Polysaccharide biosynthesis protein</fullName>
    </submittedName>
</protein>
<dbReference type="PANTHER" id="PTHR43318">
    <property type="entry name" value="UDP-N-ACETYLGLUCOSAMINE 4,6-DEHYDRATASE"/>
    <property type="match status" value="1"/>
</dbReference>
<keyword evidence="2" id="KW-1133">Transmembrane helix</keyword>
<dbReference type="EMBL" id="JBHULZ010000041">
    <property type="protein sequence ID" value="MFD2698471.1"/>
    <property type="molecule type" value="Genomic_DNA"/>
</dbReference>
<keyword evidence="2" id="KW-0472">Membrane</keyword>
<feature type="transmembrane region" description="Helical" evidence="2">
    <location>
        <begin position="60"/>
        <end position="79"/>
    </location>
</feature>
<organism evidence="4 5">
    <name type="scientific">Mesonia sediminis</name>
    <dbReference type="NCBI Taxonomy" id="1703946"/>
    <lineage>
        <taxon>Bacteria</taxon>
        <taxon>Pseudomonadati</taxon>
        <taxon>Bacteroidota</taxon>
        <taxon>Flavobacteriia</taxon>
        <taxon>Flavobacteriales</taxon>
        <taxon>Flavobacteriaceae</taxon>
        <taxon>Mesonia</taxon>
    </lineage>
</organism>
<evidence type="ECO:0000259" key="3">
    <source>
        <dbReference type="Pfam" id="PF02719"/>
    </source>
</evidence>
<keyword evidence="5" id="KW-1185">Reference proteome</keyword>
<accession>A0ABW5SF94</accession>
<name>A0ABW5SF94_9FLAO</name>
<feature type="transmembrane region" description="Helical" evidence="2">
    <location>
        <begin position="124"/>
        <end position="147"/>
    </location>
</feature>
<dbReference type="SUPFAM" id="SSF51735">
    <property type="entry name" value="NAD(P)-binding Rossmann-fold domains"/>
    <property type="match status" value="1"/>
</dbReference>
<dbReference type="Pfam" id="PF02719">
    <property type="entry name" value="Polysacc_synt_2"/>
    <property type="match status" value="1"/>
</dbReference>
<dbReference type="CDD" id="cd05237">
    <property type="entry name" value="UDP_invert_4-6DH_SDR_e"/>
    <property type="match status" value="1"/>
</dbReference>
<dbReference type="InterPro" id="IPR051203">
    <property type="entry name" value="Polysaccharide_Synthase-Rel"/>
</dbReference>
<dbReference type="InterPro" id="IPR003869">
    <property type="entry name" value="Polysac_CapD-like"/>
</dbReference>